<dbReference type="PROSITE" id="PS00674">
    <property type="entry name" value="AAA"/>
    <property type="match status" value="1"/>
</dbReference>
<dbReference type="HOGENOM" id="CLU_000688_8_3_1"/>
<feature type="compositionally biased region" description="Polar residues" evidence="4">
    <location>
        <begin position="138"/>
        <end position="151"/>
    </location>
</feature>
<dbReference type="GO" id="GO:0003723">
    <property type="term" value="F:RNA binding"/>
    <property type="evidence" value="ECO:0007669"/>
    <property type="project" value="TreeGrafter"/>
</dbReference>
<dbReference type="InParanoid" id="G0MZ81"/>
<dbReference type="FunFam" id="3.40.50.300:FF:000365">
    <property type="entry name" value="Ribosome biogenesis ATPase RIX7"/>
    <property type="match status" value="1"/>
</dbReference>
<dbReference type="Gene3D" id="1.10.10.2010">
    <property type="match status" value="1"/>
</dbReference>
<dbReference type="STRING" id="135651.G0MZ81"/>
<dbReference type="Gene3D" id="3.40.50.300">
    <property type="entry name" value="P-loop containing nucleotide triphosphate hydrolases"/>
    <property type="match status" value="2"/>
</dbReference>
<dbReference type="InterPro" id="IPR003959">
    <property type="entry name" value="ATPase_AAA_core"/>
</dbReference>
<evidence type="ECO:0000256" key="1">
    <source>
        <dbReference type="ARBA" id="ARBA00006914"/>
    </source>
</evidence>
<dbReference type="GO" id="GO:0005524">
    <property type="term" value="F:ATP binding"/>
    <property type="evidence" value="ECO:0007669"/>
    <property type="project" value="UniProtKB-KW"/>
</dbReference>
<dbReference type="PANTHER" id="PTHR23077:SF171">
    <property type="entry name" value="NUCLEAR VALOSIN-CONTAINING PROTEIN-LIKE"/>
    <property type="match status" value="1"/>
</dbReference>
<dbReference type="Pfam" id="PF00004">
    <property type="entry name" value="AAA"/>
    <property type="match status" value="2"/>
</dbReference>
<dbReference type="Proteomes" id="UP000008068">
    <property type="component" value="Unassembled WGS sequence"/>
</dbReference>
<name>G0MZ81_CAEBE</name>
<dbReference type="GO" id="GO:0005634">
    <property type="term" value="C:nucleus"/>
    <property type="evidence" value="ECO:0007669"/>
    <property type="project" value="TreeGrafter"/>
</dbReference>
<dbReference type="InterPro" id="IPR003960">
    <property type="entry name" value="ATPase_AAA_CS"/>
</dbReference>
<keyword evidence="3" id="KW-0067">ATP-binding</keyword>
<gene>
    <name evidence="6" type="primary">Cbn-mac-1</name>
    <name evidence="6" type="ORF">CAEBREN_03059</name>
</gene>
<dbReference type="FunFam" id="3.40.50.300:FF:000149">
    <property type="entry name" value="Nuclear valosin-containing protein-like"/>
    <property type="match status" value="1"/>
</dbReference>
<evidence type="ECO:0000256" key="4">
    <source>
        <dbReference type="SAM" id="MobiDB-lite"/>
    </source>
</evidence>
<evidence type="ECO:0000256" key="3">
    <source>
        <dbReference type="ARBA" id="ARBA00022840"/>
    </source>
</evidence>
<dbReference type="EMBL" id="GL379822">
    <property type="protein sequence ID" value="EGT48300.1"/>
    <property type="molecule type" value="Genomic_DNA"/>
</dbReference>
<feature type="region of interest" description="Disordered" evidence="4">
    <location>
        <begin position="79"/>
        <end position="209"/>
    </location>
</feature>
<organism evidence="7">
    <name type="scientific">Caenorhabditis brenneri</name>
    <name type="common">Nematode worm</name>
    <dbReference type="NCBI Taxonomy" id="135651"/>
    <lineage>
        <taxon>Eukaryota</taxon>
        <taxon>Metazoa</taxon>
        <taxon>Ecdysozoa</taxon>
        <taxon>Nematoda</taxon>
        <taxon>Chromadorea</taxon>
        <taxon>Rhabditida</taxon>
        <taxon>Rhabditina</taxon>
        <taxon>Rhabditomorpha</taxon>
        <taxon>Rhabditoidea</taxon>
        <taxon>Rhabditidae</taxon>
        <taxon>Peloderinae</taxon>
        <taxon>Caenorhabditis</taxon>
    </lineage>
</organism>
<feature type="compositionally biased region" description="Low complexity" evidence="4">
    <location>
        <begin position="190"/>
        <end position="200"/>
    </location>
</feature>
<comment type="similarity">
    <text evidence="1">Belongs to the AAA ATPase family.</text>
</comment>
<reference evidence="7" key="1">
    <citation type="submission" date="2011-07" db="EMBL/GenBank/DDBJ databases">
        <authorList>
            <consortium name="Caenorhabditis brenneri Sequencing and Analysis Consortium"/>
            <person name="Wilson R.K."/>
        </authorList>
    </citation>
    <scope>NUCLEOTIDE SEQUENCE [LARGE SCALE GENOMIC DNA]</scope>
    <source>
        <strain evidence="7">PB2801</strain>
    </source>
</reference>
<dbReference type="Pfam" id="PF16725">
    <property type="entry name" value="Nucleolin_bd"/>
    <property type="match status" value="1"/>
</dbReference>
<dbReference type="SMART" id="SM00382">
    <property type="entry name" value="AAA"/>
    <property type="match status" value="2"/>
</dbReference>
<dbReference type="InterPro" id="IPR038100">
    <property type="entry name" value="NLV2_N_sf"/>
</dbReference>
<dbReference type="FunCoup" id="G0MZ81">
    <property type="interactions" value="3865"/>
</dbReference>
<dbReference type="Gene3D" id="1.10.8.60">
    <property type="match status" value="2"/>
</dbReference>
<dbReference type="OrthoDB" id="2187at2759"/>
<dbReference type="InterPro" id="IPR031996">
    <property type="entry name" value="NVL2_nucleolin-bd"/>
</dbReference>
<dbReference type="CDD" id="cd19530">
    <property type="entry name" value="RecA-like_NVL_r2-like"/>
    <property type="match status" value="1"/>
</dbReference>
<evidence type="ECO:0000259" key="5">
    <source>
        <dbReference type="SMART" id="SM00382"/>
    </source>
</evidence>
<dbReference type="InterPro" id="IPR041569">
    <property type="entry name" value="AAA_lid_3"/>
</dbReference>
<dbReference type="eggNOG" id="KOG0733">
    <property type="taxonomic scope" value="Eukaryota"/>
</dbReference>
<feature type="compositionally biased region" description="Basic and acidic residues" evidence="4">
    <location>
        <begin position="126"/>
        <end position="136"/>
    </location>
</feature>
<keyword evidence="7" id="KW-1185">Reference proteome</keyword>
<keyword evidence="2" id="KW-0547">Nucleotide-binding</keyword>
<feature type="domain" description="AAA+ ATPase" evidence="5">
    <location>
        <begin position="584"/>
        <end position="720"/>
    </location>
</feature>
<dbReference type="PANTHER" id="PTHR23077">
    <property type="entry name" value="AAA-FAMILY ATPASE"/>
    <property type="match status" value="1"/>
</dbReference>
<dbReference type="FunFam" id="1.10.8.60:FF:000185">
    <property type="entry name" value="CBN-MAC-1 protein"/>
    <property type="match status" value="1"/>
</dbReference>
<evidence type="ECO:0000313" key="7">
    <source>
        <dbReference type="Proteomes" id="UP000008068"/>
    </source>
</evidence>
<evidence type="ECO:0000313" key="6">
    <source>
        <dbReference type="EMBL" id="EGT48300.1"/>
    </source>
</evidence>
<feature type="domain" description="AAA+ ATPase" evidence="5">
    <location>
        <begin position="254"/>
        <end position="420"/>
    </location>
</feature>
<dbReference type="FunFam" id="1.10.8.60:FF:000112">
    <property type="entry name" value="Smallminded, isoform A"/>
    <property type="match status" value="1"/>
</dbReference>
<dbReference type="InterPro" id="IPR003593">
    <property type="entry name" value="AAA+_ATPase"/>
</dbReference>
<sequence>MPGHQIGFASDPALLPRVQAYTRKNPGKKYFKPELVAYDLQQEHPEYLRKNHKVFMGMVREALERIQLYAKEEELMEEKEAMDDVQEIPIEPTKKKIETRKRKASNRNSSANTTKEVIISDDSDEEHEKAARHLESLKPTNRANQSILNLYNSSNSAKKSSSQKTPTTSQPQTPSADKSRHPNQNKKGGSSSQQSTQQSSLPRGLGAVTDTISPRESHVKFEHIGGADRQFLEVCRLAMHLKRPKTFATLGVDPPRGFIVHGPPGCGKTLFAQAVAGELGLPMLQLAATELVSGVSGETEEKIRRLFDTAKQNSPCILILDDIDAIAPRRETAQREMERRVVSQLCSSLDELVLPPREKPLKDQLTFGDDGSIAILNEPTSSSLSSGVLVIGTTSRPDAVDGGLRRAGRFENEISLGIPDERAREKILEKICRVNLADDVTLKQIAKLTPGYVGADLQALIREAAKVAIDRVFDTIVAKNEGHKNLTVEQIKEELDRVLAWLQGEDDPSALSELNGGLRISFEDFERALATIQPAAKREGFATVPDVSWEDVGALVEVRKQLEWSILYPIKRADDFAALGIDSKPQGILLCGPPGCGKTLLAKAVANETGMNFISVKGPELLNMYVGESERAVRTVFQRARDSQPCVIFFDEIDALCPKRSLGESSGGARLVNQLLTEMDGVEGRKAVFLIGATNRPDIVDSAILRPGRLDKILFVDFPSVEDRADILRKSTKNGKRPLLADDIDFQEIAQLPELSGFTGADLAALIHESSLLALQARVLENDMTIKGVGMKHFREAAARIRPSVTEADRKKYEHMKKVYGLKEADPTPAI</sequence>
<dbReference type="GO" id="GO:0016887">
    <property type="term" value="F:ATP hydrolysis activity"/>
    <property type="evidence" value="ECO:0007669"/>
    <property type="project" value="InterPro"/>
</dbReference>
<dbReference type="GO" id="GO:0042254">
    <property type="term" value="P:ribosome biogenesis"/>
    <property type="evidence" value="ECO:0007669"/>
    <property type="project" value="TreeGrafter"/>
</dbReference>
<dbReference type="AlphaFoldDB" id="G0MZ81"/>
<dbReference type="InterPro" id="IPR050168">
    <property type="entry name" value="AAA_ATPase_domain"/>
</dbReference>
<dbReference type="GO" id="GO:1990275">
    <property type="term" value="F:preribosome binding"/>
    <property type="evidence" value="ECO:0007669"/>
    <property type="project" value="TreeGrafter"/>
</dbReference>
<dbReference type="OMA" id="MESNSAM"/>
<evidence type="ECO:0000256" key="2">
    <source>
        <dbReference type="ARBA" id="ARBA00022741"/>
    </source>
</evidence>
<feature type="compositionally biased region" description="Low complexity" evidence="4">
    <location>
        <begin position="152"/>
        <end position="175"/>
    </location>
</feature>
<feature type="compositionally biased region" description="Polar residues" evidence="4">
    <location>
        <begin position="106"/>
        <end position="115"/>
    </location>
</feature>
<dbReference type="SUPFAM" id="SSF52540">
    <property type="entry name" value="P-loop containing nucleoside triphosphate hydrolases"/>
    <property type="match status" value="2"/>
</dbReference>
<proteinExistence type="inferred from homology"/>
<dbReference type="Pfam" id="PF17862">
    <property type="entry name" value="AAA_lid_3"/>
    <property type="match status" value="2"/>
</dbReference>
<protein>
    <submittedName>
        <fullName evidence="6">CBN-MAC-1 protein</fullName>
    </submittedName>
</protein>
<dbReference type="InterPro" id="IPR027417">
    <property type="entry name" value="P-loop_NTPase"/>
</dbReference>
<accession>G0MZ81</accession>